<evidence type="ECO:0008006" key="2">
    <source>
        <dbReference type="Google" id="ProtNLM"/>
    </source>
</evidence>
<organism evidence="1">
    <name type="scientific">viral metagenome</name>
    <dbReference type="NCBI Taxonomy" id="1070528"/>
    <lineage>
        <taxon>unclassified sequences</taxon>
        <taxon>metagenomes</taxon>
        <taxon>organismal metagenomes</taxon>
    </lineage>
</organism>
<sequence length="76" mass="8945">MRVYLDRDVSEELAISTLYDDCIDCEIELSDEEYAEITQVNKAYWDQQDKLYELWKKAMSTQGDKQIKGENDGTKK</sequence>
<proteinExistence type="predicted"/>
<evidence type="ECO:0000313" key="1">
    <source>
        <dbReference type="EMBL" id="QJA96675.1"/>
    </source>
</evidence>
<dbReference type="EMBL" id="MT143423">
    <property type="protein sequence ID" value="QJA96675.1"/>
    <property type="molecule type" value="Genomic_DNA"/>
</dbReference>
<dbReference type="AlphaFoldDB" id="A0A6M3LVL4"/>
<gene>
    <name evidence="1" type="ORF">MM415B07694_0004</name>
</gene>
<accession>A0A6M3LVL4</accession>
<reference evidence="1" key="1">
    <citation type="submission" date="2020-03" db="EMBL/GenBank/DDBJ databases">
        <title>The deep terrestrial virosphere.</title>
        <authorList>
            <person name="Holmfeldt K."/>
            <person name="Nilsson E."/>
            <person name="Simone D."/>
            <person name="Lopez-Fernandez M."/>
            <person name="Wu X."/>
            <person name="de Brujin I."/>
            <person name="Lundin D."/>
            <person name="Andersson A."/>
            <person name="Bertilsson S."/>
            <person name="Dopson M."/>
        </authorList>
    </citation>
    <scope>NUCLEOTIDE SEQUENCE</scope>
    <source>
        <strain evidence="1">MM415B07694</strain>
    </source>
</reference>
<protein>
    <recommendedName>
        <fullName evidence="2">Phage protein</fullName>
    </recommendedName>
</protein>
<name>A0A6M3LVL4_9ZZZZ</name>